<dbReference type="Proteomes" id="UP000011761">
    <property type="component" value="Unassembled WGS sequence"/>
</dbReference>
<feature type="region of interest" description="Disordered" evidence="1">
    <location>
        <begin position="40"/>
        <end position="71"/>
    </location>
</feature>
<dbReference type="HOGENOM" id="CLU_1089837_0_0_1"/>
<gene>
    <name evidence="2" type="ORF">BAUCODRAFT_158812</name>
</gene>
<dbReference type="AlphaFoldDB" id="M2N5A3"/>
<reference evidence="2 3" key="1">
    <citation type="journal article" date="2012" name="PLoS Pathog.">
        <title>Diverse lifestyles and strategies of plant pathogenesis encoded in the genomes of eighteen Dothideomycetes fungi.</title>
        <authorList>
            <person name="Ohm R.A."/>
            <person name="Feau N."/>
            <person name="Henrissat B."/>
            <person name="Schoch C.L."/>
            <person name="Horwitz B.A."/>
            <person name="Barry K.W."/>
            <person name="Condon B.J."/>
            <person name="Copeland A.C."/>
            <person name="Dhillon B."/>
            <person name="Glaser F."/>
            <person name="Hesse C.N."/>
            <person name="Kosti I."/>
            <person name="LaButti K."/>
            <person name="Lindquist E.A."/>
            <person name="Lucas S."/>
            <person name="Salamov A.A."/>
            <person name="Bradshaw R.E."/>
            <person name="Ciuffetti L."/>
            <person name="Hamelin R.C."/>
            <person name="Kema G.H.J."/>
            <person name="Lawrence C."/>
            <person name="Scott J.A."/>
            <person name="Spatafora J.W."/>
            <person name="Turgeon B.G."/>
            <person name="de Wit P.J.G.M."/>
            <person name="Zhong S."/>
            <person name="Goodwin S.B."/>
            <person name="Grigoriev I.V."/>
        </authorList>
    </citation>
    <scope>NUCLEOTIDE SEQUENCE [LARGE SCALE GENOMIC DNA]</scope>
    <source>
        <strain evidence="2 3">UAMH 10762</strain>
    </source>
</reference>
<sequence length="255" mass="28674">MQYQGSASGALIGVHLPSRNKCILEKLRWPVQHRIRSKLGSDVGRRASNSRSNSRHRSYGQNVNSRNATFTRANHPKWHSMFFRWIGRFLMTMKSPLHTSVRVAKRAIDLLSSSSSDNRPGIPTQPPSYNPPPPRDNHSANKLNRRNSTLESVTDFGTAGYHFDFHRPPNTGQPAKDIQGCQNTSNNRTFFGSPSGSRFHRPPTMPTADSQAHAQRPPPPPLSLVRSDHVLRLQILTTKLTFLSMAYGGLKLEYE</sequence>
<feature type="compositionally biased region" description="Polar residues" evidence="1">
    <location>
        <begin position="59"/>
        <end position="71"/>
    </location>
</feature>
<organism evidence="2 3">
    <name type="scientific">Baudoinia panamericana (strain UAMH 10762)</name>
    <name type="common">Angels' share fungus</name>
    <name type="synonym">Baudoinia compniacensis (strain UAMH 10762)</name>
    <dbReference type="NCBI Taxonomy" id="717646"/>
    <lineage>
        <taxon>Eukaryota</taxon>
        <taxon>Fungi</taxon>
        <taxon>Dikarya</taxon>
        <taxon>Ascomycota</taxon>
        <taxon>Pezizomycotina</taxon>
        <taxon>Dothideomycetes</taxon>
        <taxon>Dothideomycetidae</taxon>
        <taxon>Mycosphaerellales</taxon>
        <taxon>Teratosphaeriaceae</taxon>
        <taxon>Baudoinia</taxon>
    </lineage>
</organism>
<feature type="region of interest" description="Disordered" evidence="1">
    <location>
        <begin position="112"/>
        <end position="142"/>
    </location>
</feature>
<evidence type="ECO:0000313" key="3">
    <source>
        <dbReference type="Proteomes" id="UP000011761"/>
    </source>
</evidence>
<dbReference type="EMBL" id="KB445559">
    <property type="protein sequence ID" value="EMC94219.1"/>
    <property type="molecule type" value="Genomic_DNA"/>
</dbReference>
<feature type="compositionally biased region" description="Pro residues" evidence="1">
    <location>
        <begin position="123"/>
        <end position="134"/>
    </location>
</feature>
<dbReference type="GeneID" id="19109357"/>
<dbReference type="RefSeq" id="XP_007679090.1">
    <property type="nucleotide sequence ID" value="XM_007680900.1"/>
</dbReference>
<name>M2N5A3_BAUPA</name>
<protein>
    <submittedName>
        <fullName evidence="2">Uncharacterized protein</fullName>
    </submittedName>
</protein>
<evidence type="ECO:0000313" key="2">
    <source>
        <dbReference type="EMBL" id="EMC94219.1"/>
    </source>
</evidence>
<proteinExistence type="predicted"/>
<feature type="region of interest" description="Disordered" evidence="1">
    <location>
        <begin position="192"/>
        <end position="220"/>
    </location>
</feature>
<accession>M2N5A3</accession>
<keyword evidence="3" id="KW-1185">Reference proteome</keyword>
<evidence type="ECO:0000256" key="1">
    <source>
        <dbReference type="SAM" id="MobiDB-lite"/>
    </source>
</evidence>
<dbReference type="KEGG" id="bcom:BAUCODRAFT_158812"/>